<dbReference type="OrthoDB" id="2145176at2759"/>
<feature type="signal peptide" evidence="3">
    <location>
        <begin position="1"/>
        <end position="19"/>
    </location>
</feature>
<evidence type="ECO:0008006" key="6">
    <source>
        <dbReference type="Google" id="ProtNLM"/>
    </source>
</evidence>
<feature type="transmembrane region" description="Helical" evidence="2">
    <location>
        <begin position="190"/>
        <end position="214"/>
    </location>
</feature>
<sequence length="280" mass="32533">MLKLFFLIYSLLYVYIINCEVLTIEDVLGLAIPICKRDKDCPSNSRGCIYENCFFKFYCRNNECISSTNTTYFYSNSNLSYKKKKNRSKGIIYDVCSEGAIRIKKCSTPKCNTNEDCFSNNCLNHICMTNDALPIIKCNNNFINGTIAMKCSKNVYEKCETDNECFSENCTKEKFCSNKINNLPKYKKTALFILNVFLSLCTLSLIIYSVIFCWEHCCQMPKEEIYEEEENEEEKEENLSKEIINENMKIDSEQTNKNERNTVNSAKNEKMIDVKIGIEE</sequence>
<evidence type="ECO:0000256" key="2">
    <source>
        <dbReference type="SAM" id="Phobius"/>
    </source>
</evidence>
<evidence type="ECO:0000313" key="4">
    <source>
        <dbReference type="EMBL" id="ORY69329.1"/>
    </source>
</evidence>
<comment type="caution">
    <text evidence="4">The sequence shown here is derived from an EMBL/GenBank/DDBJ whole genome shotgun (WGS) entry which is preliminary data.</text>
</comment>
<accession>A0A1Y2ECL9</accession>
<keyword evidence="2" id="KW-0472">Membrane</keyword>
<feature type="chain" id="PRO_5012688843" description="Dickkopf N-terminal cysteine-rich domain-containing protein" evidence="3">
    <location>
        <begin position="20"/>
        <end position="280"/>
    </location>
</feature>
<dbReference type="EMBL" id="MCOG01000044">
    <property type="protein sequence ID" value="ORY69329.1"/>
    <property type="molecule type" value="Genomic_DNA"/>
</dbReference>
<evidence type="ECO:0000256" key="3">
    <source>
        <dbReference type="SAM" id="SignalP"/>
    </source>
</evidence>
<evidence type="ECO:0000313" key="5">
    <source>
        <dbReference type="Proteomes" id="UP000193920"/>
    </source>
</evidence>
<gene>
    <name evidence="4" type="ORF">LY90DRAFT_639245</name>
</gene>
<reference evidence="4 5" key="1">
    <citation type="submission" date="2016-08" db="EMBL/GenBank/DDBJ databases">
        <title>A Parts List for Fungal Cellulosomes Revealed by Comparative Genomics.</title>
        <authorList>
            <consortium name="DOE Joint Genome Institute"/>
            <person name="Haitjema C.H."/>
            <person name="Gilmore S.P."/>
            <person name="Henske J.K."/>
            <person name="Solomon K.V."/>
            <person name="De Groot R."/>
            <person name="Kuo A."/>
            <person name="Mondo S.J."/>
            <person name="Salamov A.A."/>
            <person name="Labutti K."/>
            <person name="Zhao Z."/>
            <person name="Chiniquy J."/>
            <person name="Barry K."/>
            <person name="Brewer H.M."/>
            <person name="Purvine S.O."/>
            <person name="Wright A.T."/>
            <person name="Boxma B."/>
            <person name="Van Alen T."/>
            <person name="Hackstein J.H."/>
            <person name="Baker S.E."/>
            <person name="Grigoriev I.V."/>
            <person name="O'Malley M.A."/>
        </authorList>
    </citation>
    <scope>NUCLEOTIDE SEQUENCE [LARGE SCALE GENOMIC DNA]</scope>
    <source>
        <strain evidence="4 5">G1</strain>
    </source>
</reference>
<feature type="region of interest" description="Disordered" evidence="1">
    <location>
        <begin position="228"/>
        <end position="264"/>
    </location>
</feature>
<keyword evidence="2" id="KW-0812">Transmembrane</keyword>
<keyword evidence="5" id="KW-1185">Reference proteome</keyword>
<organism evidence="4 5">
    <name type="scientific">Neocallimastix californiae</name>
    <dbReference type="NCBI Taxonomy" id="1754190"/>
    <lineage>
        <taxon>Eukaryota</taxon>
        <taxon>Fungi</taxon>
        <taxon>Fungi incertae sedis</taxon>
        <taxon>Chytridiomycota</taxon>
        <taxon>Chytridiomycota incertae sedis</taxon>
        <taxon>Neocallimastigomycetes</taxon>
        <taxon>Neocallimastigales</taxon>
        <taxon>Neocallimastigaceae</taxon>
        <taxon>Neocallimastix</taxon>
    </lineage>
</organism>
<feature type="compositionally biased region" description="Basic and acidic residues" evidence="1">
    <location>
        <begin position="237"/>
        <end position="260"/>
    </location>
</feature>
<keyword evidence="3" id="KW-0732">Signal</keyword>
<dbReference type="Proteomes" id="UP000193920">
    <property type="component" value="Unassembled WGS sequence"/>
</dbReference>
<name>A0A1Y2ECL9_9FUNG</name>
<proteinExistence type="predicted"/>
<dbReference type="AlphaFoldDB" id="A0A1Y2ECL9"/>
<keyword evidence="2" id="KW-1133">Transmembrane helix</keyword>
<evidence type="ECO:0000256" key="1">
    <source>
        <dbReference type="SAM" id="MobiDB-lite"/>
    </source>
</evidence>
<protein>
    <recommendedName>
        <fullName evidence="6">Dickkopf N-terminal cysteine-rich domain-containing protein</fullName>
    </recommendedName>
</protein>